<feature type="region of interest" description="Disordered" evidence="1">
    <location>
        <begin position="80"/>
        <end position="131"/>
    </location>
</feature>
<dbReference type="InterPro" id="IPR050357">
    <property type="entry name" value="Arrestin_domain-protein"/>
</dbReference>
<dbReference type="SMART" id="SM01017">
    <property type="entry name" value="Arrestin_C"/>
    <property type="match status" value="1"/>
</dbReference>
<evidence type="ECO:0000256" key="1">
    <source>
        <dbReference type="SAM" id="MobiDB-lite"/>
    </source>
</evidence>
<dbReference type="InterPro" id="IPR011022">
    <property type="entry name" value="Arrestin_C-like"/>
</dbReference>
<protein>
    <recommendedName>
        <fullName evidence="2">Arrestin C-terminal-like domain-containing protein</fullName>
    </recommendedName>
</protein>
<dbReference type="GO" id="GO:0005829">
    <property type="term" value="C:cytosol"/>
    <property type="evidence" value="ECO:0007669"/>
    <property type="project" value="TreeGrafter"/>
</dbReference>
<dbReference type="GO" id="GO:0031625">
    <property type="term" value="F:ubiquitin protein ligase binding"/>
    <property type="evidence" value="ECO:0007669"/>
    <property type="project" value="TreeGrafter"/>
</dbReference>
<dbReference type="GO" id="GO:0070086">
    <property type="term" value="P:ubiquitin-dependent endocytosis"/>
    <property type="evidence" value="ECO:0007669"/>
    <property type="project" value="TreeGrafter"/>
</dbReference>
<name>A0A9P8PHN7_9ASCO</name>
<organism evidence="3 4">
    <name type="scientific">Wickerhamomyces mucosus</name>
    <dbReference type="NCBI Taxonomy" id="1378264"/>
    <lineage>
        <taxon>Eukaryota</taxon>
        <taxon>Fungi</taxon>
        <taxon>Dikarya</taxon>
        <taxon>Ascomycota</taxon>
        <taxon>Saccharomycotina</taxon>
        <taxon>Saccharomycetes</taxon>
        <taxon>Phaffomycetales</taxon>
        <taxon>Wickerhamomycetaceae</taxon>
        <taxon>Wickerhamomyces</taxon>
    </lineage>
</organism>
<feature type="region of interest" description="Disordered" evidence="1">
    <location>
        <begin position="707"/>
        <end position="731"/>
    </location>
</feature>
<dbReference type="GO" id="GO:0030674">
    <property type="term" value="F:protein-macromolecule adaptor activity"/>
    <property type="evidence" value="ECO:0007669"/>
    <property type="project" value="TreeGrafter"/>
</dbReference>
<keyword evidence="4" id="KW-1185">Reference proteome</keyword>
<proteinExistence type="predicted"/>
<dbReference type="PANTHER" id="PTHR11188">
    <property type="entry name" value="ARRESTIN DOMAIN CONTAINING PROTEIN"/>
    <property type="match status" value="1"/>
</dbReference>
<evidence type="ECO:0000313" key="4">
    <source>
        <dbReference type="Proteomes" id="UP000769528"/>
    </source>
</evidence>
<dbReference type="AlphaFoldDB" id="A0A9P8PHN7"/>
<accession>A0A9P8PHN7</accession>
<evidence type="ECO:0000313" key="3">
    <source>
        <dbReference type="EMBL" id="KAH3672272.1"/>
    </source>
</evidence>
<reference evidence="3" key="2">
    <citation type="submission" date="2021-01" db="EMBL/GenBank/DDBJ databases">
        <authorList>
            <person name="Schikora-Tamarit M.A."/>
        </authorList>
    </citation>
    <scope>NUCLEOTIDE SEQUENCE</scope>
    <source>
        <strain evidence="3">CBS6341</strain>
    </source>
</reference>
<feature type="compositionally biased region" description="Acidic residues" evidence="1">
    <location>
        <begin position="82"/>
        <end position="95"/>
    </location>
</feature>
<sequence>MFEFLKKSVNSNSDNLKKKIEPNSSGIINKRISSGSESKRRSRSINLTRIFSKDSQRGGTGSYYDNYGYDYDGNYDGINYVTDDDDDDDDSDDDNSNNSSNNSNVDNYFNKLNKNDNGYYEHDGGSHKGRRQSFNASLSRFTSINTDKFSPDLINLLHSKGLSNPFTISESKLYTVSLSSNGEHIFLPNTNSNEEDDTNYSIDQPLDNQLYDPVVYNFAIVLSLQREALINIKNCFINSILSVDWLHGIPNTRSITTENIELGHLNLGINGKSMNYYYGDNGHFEELNNKIISHYYKFNKAIDNIDVSYYERNKQFKDNLSLNGNIQLLRPGDHIFFNSILISPTISESISTLKSEVKHYFNLFINNEVHRQELKIIRGPPQLGSSTMDKALYINKVWDDSLSYEVILPKKFITLGEELPVKIKFSPLRKDLQLRRVKINLIEKVTYSSKDLKYEYDDLEPTINDTYIAGVKDLSNRDCKIIPLLDIKSSKKPSHALREETIISPISIQKDDNLLSCCYNENNGDINIIGPLKILSYLAFKNESVFASNKISKITNDGIEIKNKVKFNEFKHRIYPDSNNNRYVKISHKFQISLRISKKLNSNDEKFHHYEVLIDTPIYILHKNCTASNLILPSYDAAQFSTDLDQSYLPTFEEATSPINSPNLIPVDESTNNLLSRVSTIGSERRGSISQILESPSDSNIRYAKVTDVPNLPPPTYNESTPYLNSEDEESMDLTEQFHKAVYGN</sequence>
<dbReference type="PANTHER" id="PTHR11188:SF168">
    <property type="entry name" value="PROTEIN ECM21-RELATED"/>
    <property type="match status" value="1"/>
</dbReference>
<dbReference type="Proteomes" id="UP000769528">
    <property type="component" value="Unassembled WGS sequence"/>
</dbReference>
<dbReference type="EMBL" id="JAEUBF010001168">
    <property type="protein sequence ID" value="KAH3672272.1"/>
    <property type="molecule type" value="Genomic_DNA"/>
</dbReference>
<feature type="domain" description="Arrestin C-terminal-like" evidence="2">
    <location>
        <begin position="398"/>
        <end position="625"/>
    </location>
</feature>
<dbReference type="Pfam" id="PF02752">
    <property type="entry name" value="Arrestin_C"/>
    <property type="match status" value="1"/>
</dbReference>
<feature type="region of interest" description="Disordered" evidence="1">
    <location>
        <begin position="14"/>
        <end position="41"/>
    </location>
</feature>
<reference evidence="3" key="1">
    <citation type="journal article" date="2021" name="Open Biol.">
        <title>Shared evolutionary footprints suggest mitochondrial oxidative damage underlies multiple complex I losses in fungi.</title>
        <authorList>
            <person name="Schikora-Tamarit M.A."/>
            <person name="Marcet-Houben M."/>
            <person name="Nosek J."/>
            <person name="Gabaldon T."/>
        </authorList>
    </citation>
    <scope>NUCLEOTIDE SEQUENCE</scope>
    <source>
        <strain evidence="3">CBS6341</strain>
    </source>
</reference>
<comment type="caution">
    <text evidence="3">The sequence shown here is derived from an EMBL/GenBank/DDBJ whole genome shotgun (WGS) entry which is preliminary data.</text>
</comment>
<evidence type="ECO:0000259" key="2">
    <source>
        <dbReference type="SMART" id="SM01017"/>
    </source>
</evidence>
<dbReference type="OrthoDB" id="2333384at2759"/>
<feature type="compositionally biased region" description="Low complexity" evidence="1">
    <location>
        <begin position="96"/>
        <end position="107"/>
    </location>
</feature>
<gene>
    <name evidence="3" type="ORF">WICMUC_004367</name>
</gene>